<protein>
    <submittedName>
        <fullName evidence="1">Uncharacterized protein</fullName>
    </submittedName>
</protein>
<dbReference type="AlphaFoldDB" id="A0A6H5GCE1"/>
<evidence type="ECO:0000313" key="2">
    <source>
        <dbReference type="Proteomes" id="UP000479000"/>
    </source>
</evidence>
<gene>
    <name evidence="1" type="ORF">NTEN_LOCUS5638</name>
</gene>
<accession>A0A6H5GCE1</accession>
<reference evidence="1 2" key="1">
    <citation type="submission" date="2020-02" db="EMBL/GenBank/DDBJ databases">
        <authorList>
            <person name="Ferguson B K."/>
        </authorList>
    </citation>
    <scope>NUCLEOTIDE SEQUENCE [LARGE SCALE GENOMIC DNA]</scope>
</reference>
<proteinExistence type="predicted"/>
<name>A0A6H5GCE1_9HEMI</name>
<organism evidence="1 2">
    <name type="scientific">Nesidiocoris tenuis</name>
    <dbReference type="NCBI Taxonomy" id="355587"/>
    <lineage>
        <taxon>Eukaryota</taxon>
        <taxon>Metazoa</taxon>
        <taxon>Ecdysozoa</taxon>
        <taxon>Arthropoda</taxon>
        <taxon>Hexapoda</taxon>
        <taxon>Insecta</taxon>
        <taxon>Pterygota</taxon>
        <taxon>Neoptera</taxon>
        <taxon>Paraneoptera</taxon>
        <taxon>Hemiptera</taxon>
        <taxon>Heteroptera</taxon>
        <taxon>Panheteroptera</taxon>
        <taxon>Cimicomorpha</taxon>
        <taxon>Miridae</taxon>
        <taxon>Dicyphina</taxon>
        <taxon>Nesidiocoris</taxon>
    </lineage>
</organism>
<evidence type="ECO:0000313" key="1">
    <source>
        <dbReference type="EMBL" id="CAA9999355.1"/>
    </source>
</evidence>
<sequence length="57" mass="6585">MLNKSSDVQQAACLLFQDNLRSRDFERGEKSRVGLLESRSWTELTEHFLINILSKCA</sequence>
<dbReference type="Proteomes" id="UP000479000">
    <property type="component" value="Unassembled WGS sequence"/>
</dbReference>
<dbReference type="EMBL" id="CADCXU010008696">
    <property type="protein sequence ID" value="CAA9999355.1"/>
    <property type="molecule type" value="Genomic_DNA"/>
</dbReference>
<keyword evidence="2" id="KW-1185">Reference proteome</keyword>